<feature type="transmembrane region" description="Helical" evidence="2">
    <location>
        <begin position="139"/>
        <end position="158"/>
    </location>
</feature>
<gene>
    <name evidence="3" type="ORF">HR065_03070</name>
</gene>
<proteinExistence type="predicted"/>
<dbReference type="Proteomes" id="UP000568109">
    <property type="component" value="Unassembled WGS sequence"/>
</dbReference>
<dbReference type="RefSeq" id="WP_178734424.1">
    <property type="nucleotide sequence ID" value="NZ_JABUOH010000063.1"/>
</dbReference>
<comment type="caution">
    <text evidence="3">The sequence shown here is derived from an EMBL/GenBank/DDBJ whole genome shotgun (WGS) entry which is preliminary data.</text>
</comment>
<feature type="transmembrane region" description="Helical" evidence="2">
    <location>
        <begin position="37"/>
        <end position="58"/>
    </location>
</feature>
<evidence type="ECO:0000256" key="1">
    <source>
        <dbReference type="SAM" id="MobiDB-lite"/>
    </source>
</evidence>
<dbReference type="EMBL" id="JABUOH010000063">
    <property type="protein sequence ID" value="NWN46042.1"/>
    <property type="molecule type" value="Genomic_DNA"/>
</dbReference>
<name>A0A851HAQ5_9MOLU</name>
<evidence type="ECO:0000256" key="2">
    <source>
        <dbReference type="SAM" id="Phobius"/>
    </source>
</evidence>
<accession>A0A851HAQ5</accession>
<feature type="transmembrane region" description="Helical" evidence="2">
    <location>
        <begin position="252"/>
        <end position="277"/>
    </location>
</feature>
<keyword evidence="4" id="KW-1185">Reference proteome</keyword>
<feature type="transmembrane region" description="Helical" evidence="2">
    <location>
        <begin position="111"/>
        <end position="132"/>
    </location>
</feature>
<evidence type="ECO:0000313" key="4">
    <source>
        <dbReference type="Proteomes" id="UP000568109"/>
    </source>
</evidence>
<protein>
    <submittedName>
        <fullName evidence="3">Uncharacterized protein</fullName>
    </submittedName>
</protein>
<feature type="transmembrane region" description="Helical" evidence="2">
    <location>
        <begin position="211"/>
        <end position="232"/>
    </location>
</feature>
<reference evidence="3 4" key="1">
    <citation type="submission" date="2020-06" db="EMBL/GenBank/DDBJ databases">
        <title>Draft genome sequence of Candidatus Phytoplasma pruni (X-disease group, subgroup 16SrIII-B) strain ChTDIII from Argentina.</title>
        <authorList>
            <person name="Fernandez F.D."/>
            <person name="Zuebert C."/>
            <person name="Huettel B."/>
            <person name="Kube M."/>
            <person name="Conci L.R."/>
        </authorList>
    </citation>
    <scope>NUCLEOTIDE SEQUENCE [LARGE SCALE GENOMIC DNA]</scope>
    <source>
        <strain evidence="3 4">ChTDIII</strain>
    </source>
</reference>
<keyword evidence="2" id="KW-0812">Transmembrane</keyword>
<keyword evidence="2" id="KW-0472">Membrane</keyword>
<keyword evidence="2" id="KW-1133">Transmembrane helix</keyword>
<feature type="transmembrane region" description="Helical" evidence="2">
    <location>
        <begin position="289"/>
        <end position="310"/>
    </location>
</feature>
<feature type="region of interest" description="Disordered" evidence="1">
    <location>
        <begin position="82"/>
        <end position="101"/>
    </location>
</feature>
<sequence length="319" mass="36334">MFTMRSILSKAEQNEEILAEAIGKKKVNYQTASLKSVIGKSFIFIALFVVSVLSVRLLKQLPIMEKALNEFHTSIGNSQKQSEAEKGAANNNSPVKTETTGPTYDLTKDKLTFIMSGLLLSAVVSLLVLILIPSISAFTSHYLVVNAGLFIGLLLNIFKDEKTNNLVLVISAIFFAIILFVYSVTMLLYYQRFHSKKRTANKGVFNKIGFIFWNYALITVLFTGIMMLSIIIFKPYHIGWNEIKEYFHPLWILGYLLVSAFFIAPYSVYMSGTLIILDEIIERKINKKYEMLLGFSLFFVFIWAFIAFFVDTMKKFSDK</sequence>
<feature type="transmembrane region" description="Helical" evidence="2">
    <location>
        <begin position="164"/>
        <end position="190"/>
    </location>
</feature>
<dbReference type="AlphaFoldDB" id="A0A851HAQ5"/>
<organism evidence="3 4">
    <name type="scientific">Candidatus Phytoplasma pruni</name>
    <dbReference type="NCBI Taxonomy" id="479893"/>
    <lineage>
        <taxon>Bacteria</taxon>
        <taxon>Bacillati</taxon>
        <taxon>Mycoplasmatota</taxon>
        <taxon>Mollicutes</taxon>
        <taxon>Acholeplasmatales</taxon>
        <taxon>Acholeplasmataceae</taxon>
        <taxon>Candidatus Phytoplasma</taxon>
        <taxon>16SrIII (X-disease group)</taxon>
    </lineage>
</organism>
<feature type="compositionally biased region" description="Polar residues" evidence="1">
    <location>
        <begin position="89"/>
        <end position="101"/>
    </location>
</feature>
<evidence type="ECO:0000313" key="3">
    <source>
        <dbReference type="EMBL" id="NWN46042.1"/>
    </source>
</evidence>